<name>A0A011NT97_9PROT</name>
<gene>
    <name evidence="3" type="primary">dnaJ_3</name>
    <name evidence="3" type="ORF">AW10_02908</name>
</gene>
<dbReference type="SMART" id="SM00271">
    <property type="entry name" value="DnaJ"/>
    <property type="match status" value="1"/>
</dbReference>
<dbReference type="CDD" id="cd06257">
    <property type="entry name" value="DnaJ"/>
    <property type="match status" value="1"/>
</dbReference>
<evidence type="ECO:0000259" key="2">
    <source>
        <dbReference type="PROSITE" id="PS50076"/>
    </source>
</evidence>
<feature type="domain" description="J" evidence="2">
    <location>
        <begin position="3"/>
        <end position="67"/>
    </location>
</feature>
<dbReference type="Gene3D" id="1.10.287.110">
    <property type="entry name" value="DnaJ domain"/>
    <property type="match status" value="1"/>
</dbReference>
<reference evidence="3 4" key="1">
    <citation type="submission" date="2014-02" db="EMBL/GenBank/DDBJ databases">
        <title>Expanding our view of genomic diversity in Candidatus Accumulibacter clades.</title>
        <authorList>
            <person name="Skennerton C.T."/>
            <person name="Barr J.J."/>
            <person name="Slater F.R."/>
            <person name="Bond P.L."/>
            <person name="Tyson G.W."/>
        </authorList>
    </citation>
    <scope>NUCLEOTIDE SEQUENCE [LARGE SCALE GENOMIC DNA]</scope>
    <source>
        <strain evidence="4">BA-92</strain>
    </source>
</reference>
<comment type="caution">
    <text evidence="3">The sequence shown here is derived from an EMBL/GenBank/DDBJ whole genome shotgun (WGS) entry which is preliminary data.</text>
</comment>
<dbReference type="Pfam" id="PF00226">
    <property type="entry name" value="DnaJ"/>
    <property type="match status" value="1"/>
</dbReference>
<dbReference type="STRING" id="1454003.AW10_02908"/>
<accession>A0A011NT97</accession>
<dbReference type="InterPro" id="IPR036869">
    <property type="entry name" value="J_dom_sf"/>
</dbReference>
<sequence length="92" mass="10717">MKDYYAVLGVASDTSLEGVKQAYRKKTLQLHPDRNSAADAADRFRDVQEAYETLADASKRHDYDENRRRNLLEKPLETAREIWKNYLEGVLQ</sequence>
<dbReference type="PROSITE" id="PS50076">
    <property type="entry name" value="DNAJ_2"/>
    <property type="match status" value="1"/>
</dbReference>
<dbReference type="SUPFAM" id="SSF46565">
    <property type="entry name" value="Chaperone J-domain"/>
    <property type="match status" value="1"/>
</dbReference>
<dbReference type="GO" id="GO:0036503">
    <property type="term" value="P:ERAD pathway"/>
    <property type="evidence" value="ECO:0007669"/>
    <property type="project" value="TreeGrafter"/>
</dbReference>
<protein>
    <submittedName>
        <fullName evidence="3">Chaperone protein DnaJ</fullName>
    </submittedName>
</protein>
<keyword evidence="1" id="KW-0143">Chaperone</keyword>
<proteinExistence type="predicted"/>
<dbReference type="AlphaFoldDB" id="A0A011NT97"/>
<dbReference type="InterPro" id="IPR018253">
    <property type="entry name" value="DnaJ_domain_CS"/>
</dbReference>
<dbReference type="PANTHER" id="PTHR44360:SF1">
    <property type="entry name" value="DNAJ HOMOLOG SUBFAMILY B MEMBER 9"/>
    <property type="match status" value="1"/>
</dbReference>
<evidence type="ECO:0000313" key="4">
    <source>
        <dbReference type="Proteomes" id="UP000021816"/>
    </source>
</evidence>
<dbReference type="InterPro" id="IPR001623">
    <property type="entry name" value="DnaJ_domain"/>
</dbReference>
<dbReference type="GO" id="GO:0051787">
    <property type="term" value="F:misfolded protein binding"/>
    <property type="evidence" value="ECO:0007669"/>
    <property type="project" value="TreeGrafter"/>
</dbReference>
<dbReference type="GO" id="GO:0051087">
    <property type="term" value="F:protein-folding chaperone binding"/>
    <property type="evidence" value="ECO:0007669"/>
    <property type="project" value="TreeGrafter"/>
</dbReference>
<dbReference type="InterPro" id="IPR051948">
    <property type="entry name" value="Hsp70_co-chaperone_J-domain"/>
</dbReference>
<dbReference type="PANTHER" id="PTHR44360">
    <property type="entry name" value="DNAJ HOMOLOG SUBFAMILY B MEMBER 9"/>
    <property type="match status" value="1"/>
</dbReference>
<dbReference type="Proteomes" id="UP000021816">
    <property type="component" value="Unassembled WGS sequence"/>
</dbReference>
<dbReference type="PROSITE" id="PS00636">
    <property type="entry name" value="DNAJ_1"/>
    <property type="match status" value="1"/>
</dbReference>
<evidence type="ECO:0000256" key="1">
    <source>
        <dbReference type="ARBA" id="ARBA00023186"/>
    </source>
</evidence>
<evidence type="ECO:0000313" key="3">
    <source>
        <dbReference type="EMBL" id="EXI78556.1"/>
    </source>
</evidence>
<dbReference type="PATRIC" id="fig|1454003.3.peg.2966"/>
<dbReference type="PRINTS" id="PR00625">
    <property type="entry name" value="JDOMAIN"/>
</dbReference>
<organism evidence="3 4">
    <name type="scientific">Candidatus Accumulibacter appositus</name>
    <dbReference type="NCBI Taxonomy" id="1454003"/>
    <lineage>
        <taxon>Bacteria</taxon>
        <taxon>Pseudomonadati</taxon>
        <taxon>Pseudomonadota</taxon>
        <taxon>Betaproteobacteria</taxon>
        <taxon>Candidatus Accumulibacter</taxon>
    </lineage>
</organism>
<dbReference type="EMBL" id="JEMX01000067">
    <property type="protein sequence ID" value="EXI78556.1"/>
    <property type="molecule type" value="Genomic_DNA"/>
</dbReference>